<name>A0A077P9Y9_XENBV</name>
<reference evidence="1" key="1">
    <citation type="submission" date="2013-07" db="EMBL/GenBank/DDBJ databases">
        <title>Sub-species coevolution in mutualistic symbiosis.</title>
        <authorList>
            <person name="Murfin K."/>
            <person name="Klassen J."/>
            <person name="Lee M."/>
            <person name="Forst S."/>
            <person name="Stock P."/>
            <person name="Goodrich-Blair H."/>
        </authorList>
    </citation>
    <scope>NUCLEOTIDE SEQUENCE [LARGE SCALE GENOMIC DNA]</scope>
    <source>
        <strain evidence="1">Oregonense</strain>
    </source>
</reference>
<dbReference type="EMBL" id="CBSX010000197">
    <property type="protein sequence ID" value="CDH07558.1"/>
    <property type="molecule type" value="Genomic_DNA"/>
</dbReference>
<dbReference type="RefSeq" id="WP_038252892.1">
    <property type="nucleotide sequence ID" value="NZ_CAWLUU010000030.1"/>
</dbReference>
<dbReference type="HOGENOM" id="CLU_162488_0_0_6"/>
<gene>
    <name evidence="1" type="ORF">XBO1_330027</name>
</gene>
<protein>
    <submittedName>
        <fullName evidence="1">Phage-like protein</fullName>
    </submittedName>
</protein>
<sequence>MITFAVDENNDLMLGDDGNLSLVREAGAVRNLCTHYARALRGEMLHKVDKGIPYWKTTFGRHADIPMFEAAFRERMREVDGVEEVVSFQAAIDNNELHYIAVIRSTYGSFTLNG</sequence>
<proteinExistence type="predicted"/>
<dbReference type="InterPro" id="IPR020288">
    <property type="entry name" value="Sheath_initiator"/>
</dbReference>
<evidence type="ECO:0000313" key="1">
    <source>
        <dbReference type="EMBL" id="CDH07558.1"/>
    </source>
</evidence>
<organism evidence="1">
    <name type="scientific">Xenorhabdus bovienii str. oregonense</name>
    <dbReference type="NCBI Taxonomy" id="1398202"/>
    <lineage>
        <taxon>Bacteria</taxon>
        <taxon>Pseudomonadati</taxon>
        <taxon>Pseudomonadota</taxon>
        <taxon>Gammaproteobacteria</taxon>
        <taxon>Enterobacterales</taxon>
        <taxon>Morganellaceae</taxon>
        <taxon>Xenorhabdus</taxon>
    </lineage>
</organism>
<dbReference type="Proteomes" id="UP000028483">
    <property type="component" value="Unassembled WGS sequence"/>
</dbReference>
<accession>A0A077P9Y9</accession>
<dbReference type="Pfam" id="PF10934">
    <property type="entry name" value="Sheath_initiator"/>
    <property type="match status" value="1"/>
</dbReference>
<dbReference type="AlphaFoldDB" id="A0A077P9Y9"/>
<comment type="caution">
    <text evidence="1">The sequence shown here is derived from an EMBL/GenBank/DDBJ whole genome shotgun (WGS) entry which is preliminary data.</text>
</comment>